<keyword evidence="21" id="KW-1185">Reference proteome</keyword>
<keyword evidence="11" id="KW-0560">Oxidoreductase</keyword>
<evidence type="ECO:0000256" key="17">
    <source>
        <dbReference type="PIRSR" id="PIRSR017205-2"/>
    </source>
</evidence>
<organism evidence="20 21">
    <name type="scientific">Tortispora caseinolytica NRRL Y-17796</name>
    <dbReference type="NCBI Taxonomy" id="767744"/>
    <lineage>
        <taxon>Eukaryota</taxon>
        <taxon>Fungi</taxon>
        <taxon>Dikarya</taxon>
        <taxon>Ascomycota</taxon>
        <taxon>Saccharomycotina</taxon>
        <taxon>Trigonopsidomycetes</taxon>
        <taxon>Trigonopsidales</taxon>
        <taxon>Trigonopsidaceae</taxon>
        <taxon>Tortispora</taxon>
    </lineage>
</organism>
<keyword evidence="9 17" id="KW-0274">FAD</keyword>
<feature type="binding site" evidence="17">
    <location>
        <position position="250"/>
    </location>
    <ligand>
        <name>FAD</name>
        <dbReference type="ChEBI" id="CHEBI:57692"/>
    </ligand>
</feature>
<evidence type="ECO:0000256" key="11">
    <source>
        <dbReference type="ARBA" id="ARBA00023002"/>
    </source>
</evidence>
<dbReference type="GO" id="GO:0015035">
    <property type="term" value="F:protein-disulfide reductase activity"/>
    <property type="evidence" value="ECO:0007669"/>
    <property type="project" value="InterPro"/>
</dbReference>
<dbReference type="GO" id="GO:0016972">
    <property type="term" value="F:thiol oxidase activity"/>
    <property type="evidence" value="ECO:0007669"/>
    <property type="project" value="InterPro"/>
</dbReference>
<feature type="active site" evidence="16">
    <location>
        <position position="385"/>
    </location>
</feature>
<feature type="binding site" evidence="17">
    <location>
        <position position="186"/>
    </location>
    <ligand>
        <name>FAD</name>
        <dbReference type="ChEBI" id="CHEBI:57692"/>
    </ligand>
</feature>
<feature type="disulfide bond" description="Redox-active" evidence="18">
    <location>
        <begin position="89"/>
        <end position="94"/>
    </location>
</feature>
<keyword evidence="12" id="KW-0472">Membrane</keyword>
<keyword evidence="14" id="KW-0325">Glycoprotein</keyword>
<dbReference type="InterPro" id="IPR007266">
    <property type="entry name" value="Ero1"/>
</dbReference>
<keyword evidence="6" id="KW-0285">Flavoprotein</keyword>
<evidence type="ECO:0000256" key="9">
    <source>
        <dbReference type="ARBA" id="ARBA00022827"/>
    </source>
</evidence>
<evidence type="ECO:0000256" key="1">
    <source>
        <dbReference type="ARBA" id="ARBA00001974"/>
    </source>
</evidence>
<comment type="subcellular location">
    <subcellularLocation>
        <location evidence="2">Endoplasmic reticulum membrane</location>
        <topology evidence="2">Peripheral membrane protein</topology>
        <orientation evidence="2">Lumenal side</orientation>
    </subcellularLocation>
</comment>
<name>A0A1E4TM22_9ASCO</name>
<feature type="binding site" evidence="17">
    <location>
        <position position="253"/>
    </location>
    <ligand>
        <name>FAD</name>
        <dbReference type="ChEBI" id="CHEBI:57692"/>
    </ligand>
</feature>
<dbReference type="Proteomes" id="UP000095023">
    <property type="component" value="Unassembled WGS sequence"/>
</dbReference>
<evidence type="ECO:0000256" key="12">
    <source>
        <dbReference type="ARBA" id="ARBA00023136"/>
    </source>
</evidence>
<feature type="binding site" evidence="17">
    <location>
        <position position="188"/>
    </location>
    <ligand>
        <name>FAD</name>
        <dbReference type="ChEBI" id="CHEBI:57692"/>
    </ligand>
</feature>
<keyword evidence="8" id="KW-0256">Endoplasmic reticulum</keyword>
<accession>A0A1E4TM22</accession>
<evidence type="ECO:0000313" key="20">
    <source>
        <dbReference type="EMBL" id="ODV92802.1"/>
    </source>
</evidence>
<evidence type="ECO:0000256" key="16">
    <source>
        <dbReference type="PIRSR" id="PIRSR017205-1"/>
    </source>
</evidence>
<dbReference type="GO" id="GO:0005789">
    <property type="term" value="C:endoplasmic reticulum membrane"/>
    <property type="evidence" value="ECO:0007669"/>
    <property type="project" value="UniProtKB-SubCell"/>
</dbReference>
<proteinExistence type="inferred from homology"/>
<dbReference type="EMBL" id="KV453841">
    <property type="protein sequence ID" value="ODV92802.1"/>
    <property type="molecule type" value="Genomic_DNA"/>
</dbReference>
<comment type="similarity">
    <text evidence="3">Belongs to the EROs family.</text>
</comment>
<evidence type="ECO:0000256" key="14">
    <source>
        <dbReference type="ARBA" id="ARBA00023180"/>
    </source>
</evidence>
<evidence type="ECO:0000256" key="3">
    <source>
        <dbReference type="ARBA" id="ARBA00008277"/>
    </source>
</evidence>
<evidence type="ECO:0000256" key="18">
    <source>
        <dbReference type="PIRSR" id="PIRSR017205-3"/>
    </source>
</evidence>
<reference evidence="21" key="1">
    <citation type="submission" date="2016-02" db="EMBL/GenBank/DDBJ databases">
        <title>Comparative genomics of biotechnologically important yeasts.</title>
        <authorList>
            <consortium name="DOE Joint Genome Institute"/>
            <person name="Riley R."/>
            <person name="Haridas S."/>
            <person name="Wolfe K.H."/>
            <person name="Lopes M.R."/>
            <person name="Hittinger C.T."/>
            <person name="Goker M."/>
            <person name="Salamov A."/>
            <person name="Wisecaver J."/>
            <person name="Long T.M."/>
            <person name="Aerts A.L."/>
            <person name="Barry K."/>
            <person name="Choi C."/>
            <person name="Clum A."/>
            <person name="Coughlan A.Y."/>
            <person name="Deshpande S."/>
            <person name="Douglass A.P."/>
            <person name="Hanson S.J."/>
            <person name="Klenk H.-P."/>
            <person name="Labutti K."/>
            <person name="Lapidus A."/>
            <person name="Lindquist E."/>
            <person name="Lipzen A."/>
            <person name="Meier-Kolthoff J.P."/>
            <person name="Ohm R.A."/>
            <person name="Otillar R.P."/>
            <person name="Pangilinan J."/>
            <person name="Peng Y."/>
            <person name="Rokas A."/>
            <person name="Rosa C.A."/>
            <person name="Scheuner C."/>
            <person name="Sibirny A.A."/>
            <person name="Slot J.C."/>
            <person name="Stielow J.B."/>
            <person name="Sun H."/>
            <person name="Kurtzman C.P."/>
            <person name="Blackwell M."/>
            <person name="Jeffries T.W."/>
            <person name="Grigoriev I.V."/>
        </authorList>
    </citation>
    <scope>NUCLEOTIDE SEQUENCE [LARGE SCALE GENOMIC DNA]</scope>
    <source>
        <strain evidence="21">NRRL Y-17796</strain>
    </source>
</reference>
<keyword evidence="7 19" id="KW-0732">Signal</keyword>
<dbReference type="InterPro" id="IPR037192">
    <property type="entry name" value="ERO1-like_sf"/>
</dbReference>
<dbReference type="GO" id="GO:0071949">
    <property type="term" value="F:FAD binding"/>
    <property type="evidence" value="ECO:0007669"/>
    <property type="project" value="InterPro"/>
</dbReference>
<dbReference type="SUPFAM" id="SSF110019">
    <property type="entry name" value="ERO1-like"/>
    <property type="match status" value="1"/>
</dbReference>
<feature type="active site" description="Nucleophile" evidence="16">
    <location>
        <position position="382"/>
    </location>
</feature>
<evidence type="ECO:0000256" key="10">
    <source>
        <dbReference type="ARBA" id="ARBA00022982"/>
    </source>
</evidence>
<evidence type="ECO:0000256" key="19">
    <source>
        <dbReference type="SAM" id="SignalP"/>
    </source>
</evidence>
<comment type="cofactor">
    <cofactor evidence="1 17">
        <name>FAD</name>
        <dbReference type="ChEBI" id="CHEBI:57692"/>
    </cofactor>
</comment>
<keyword evidence="15" id="KW-0676">Redox-active center</keyword>
<feature type="signal peptide" evidence="19">
    <location>
        <begin position="1"/>
        <end position="19"/>
    </location>
</feature>
<dbReference type="GO" id="GO:0034975">
    <property type="term" value="P:protein folding in endoplasmic reticulum"/>
    <property type="evidence" value="ECO:0007669"/>
    <property type="project" value="InterPro"/>
</dbReference>
<evidence type="ECO:0000256" key="8">
    <source>
        <dbReference type="ARBA" id="ARBA00022824"/>
    </source>
</evidence>
<dbReference type="AlphaFoldDB" id="A0A1E4TM22"/>
<evidence type="ECO:0000256" key="13">
    <source>
        <dbReference type="ARBA" id="ARBA00023157"/>
    </source>
</evidence>
<feature type="binding site" evidence="17">
    <location>
        <position position="199"/>
    </location>
    <ligand>
        <name>FAD</name>
        <dbReference type="ChEBI" id="CHEBI:57692"/>
    </ligand>
</feature>
<feature type="binding site" evidence="17">
    <location>
        <position position="282"/>
    </location>
    <ligand>
        <name>FAD</name>
        <dbReference type="ChEBI" id="CHEBI:57692"/>
    </ligand>
</feature>
<sequence length="519" mass="58873">MKLDVTLVVLASTAVVARAQAAQKGAVRSGAIGDELATNCDSANFATIEQLNDQLRPKIVDLIHSDFFRFYKLNLYEKDCPFWDEQGMCGNRACAVETIEDESEIPEIWRPSALGRIGGTVASQPVQSNLALPSPLNGSLGDDTEESCVVEDADGRPIGAVRDYCVPEDESDTHGVYVSLTDNPERYTGYSGESAHKVWSSIYGENCFIQSNSVQSPILLHGPALAETESTHIVDMQECLEWKVFYRLISGMHASISTHLSYEYLDTQSGEWGPNLKEFQRRVGDHPDRLANIYFNYALVARAIGKLNGYIDSYTFCSNDEGYDRTTRKRLLQLAGTFANRGRMLFDETALFDGPPELAMTLKDEFRNRFFNVSRIMDCVGCDKCRLWGKLQIMGYGTALKILFDFPDEYVDETNVPYLRRTEMVALVNTMDRLSKSVEAIQRFRALSQEKTYADNIRGDFQRAWDEEIQNTKEALVFVFWSWVHLPRNVYRLALHYIARLWDSFIGIEKRGVYSHIEL</sequence>
<feature type="disulfide bond" description="Redox-active" evidence="18">
    <location>
        <begin position="382"/>
        <end position="385"/>
    </location>
</feature>
<gene>
    <name evidence="20" type="ORF">CANCADRAFT_30844</name>
</gene>
<evidence type="ECO:0008006" key="22">
    <source>
        <dbReference type="Google" id="ProtNLM"/>
    </source>
</evidence>
<dbReference type="PIRSF" id="PIRSF017205">
    <property type="entry name" value="ERO1"/>
    <property type="match status" value="1"/>
</dbReference>
<evidence type="ECO:0000256" key="4">
    <source>
        <dbReference type="ARBA" id="ARBA00011802"/>
    </source>
</evidence>
<evidence type="ECO:0000256" key="7">
    <source>
        <dbReference type="ARBA" id="ARBA00022729"/>
    </source>
</evidence>
<comment type="subunit">
    <text evidence="4">May function both as a monomer and a homodimer.</text>
</comment>
<keyword evidence="13 18" id="KW-1015">Disulfide bond</keyword>
<dbReference type="Pfam" id="PF04137">
    <property type="entry name" value="ERO1"/>
    <property type="match status" value="1"/>
</dbReference>
<protein>
    <recommendedName>
        <fullName evidence="22">Endoplasmic oxidoreductin</fullName>
    </recommendedName>
</protein>
<evidence type="ECO:0000256" key="15">
    <source>
        <dbReference type="ARBA" id="ARBA00023284"/>
    </source>
</evidence>
<evidence type="ECO:0000313" key="21">
    <source>
        <dbReference type="Proteomes" id="UP000095023"/>
    </source>
</evidence>
<keyword evidence="5" id="KW-0813">Transport</keyword>
<evidence type="ECO:0000256" key="2">
    <source>
        <dbReference type="ARBA" id="ARBA00004367"/>
    </source>
</evidence>
<dbReference type="PANTHER" id="PTHR12613:SF0">
    <property type="entry name" value="ERO1-LIKE PROTEIN"/>
    <property type="match status" value="1"/>
</dbReference>
<evidence type="ECO:0000256" key="6">
    <source>
        <dbReference type="ARBA" id="ARBA00022630"/>
    </source>
</evidence>
<dbReference type="PANTHER" id="PTHR12613">
    <property type="entry name" value="ERO1-RELATED"/>
    <property type="match status" value="1"/>
</dbReference>
<evidence type="ECO:0000256" key="5">
    <source>
        <dbReference type="ARBA" id="ARBA00022448"/>
    </source>
</evidence>
<dbReference type="OrthoDB" id="269384at2759"/>
<feature type="chain" id="PRO_5009163274" description="Endoplasmic oxidoreductin" evidence="19">
    <location>
        <begin position="20"/>
        <end position="519"/>
    </location>
</feature>
<keyword evidence="10" id="KW-0249">Electron transport</keyword>